<dbReference type="SUPFAM" id="SSF49464">
    <property type="entry name" value="Carboxypeptidase regulatory domain-like"/>
    <property type="match status" value="1"/>
</dbReference>
<evidence type="ECO:0000256" key="1">
    <source>
        <dbReference type="SAM" id="MobiDB-lite"/>
    </source>
</evidence>
<keyword evidence="2" id="KW-0472">Membrane</keyword>
<accession>A0A518CGI2</accession>
<gene>
    <name evidence="4" type="primary">mecR1</name>
    <name evidence="4" type="ORF">Pla110_00310</name>
</gene>
<organism evidence="4 5">
    <name type="scientific">Polystyrenella longa</name>
    <dbReference type="NCBI Taxonomy" id="2528007"/>
    <lineage>
        <taxon>Bacteria</taxon>
        <taxon>Pseudomonadati</taxon>
        <taxon>Planctomycetota</taxon>
        <taxon>Planctomycetia</taxon>
        <taxon>Planctomycetales</taxon>
        <taxon>Planctomycetaceae</taxon>
        <taxon>Polystyrenella</taxon>
    </lineage>
</organism>
<feature type="transmembrane region" description="Helical" evidence="2">
    <location>
        <begin position="361"/>
        <end position="385"/>
    </location>
</feature>
<dbReference type="Pfam" id="PF05569">
    <property type="entry name" value="Peptidase_M56"/>
    <property type="match status" value="1"/>
</dbReference>
<evidence type="ECO:0000313" key="5">
    <source>
        <dbReference type="Proteomes" id="UP000317178"/>
    </source>
</evidence>
<evidence type="ECO:0000256" key="2">
    <source>
        <dbReference type="SAM" id="Phobius"/>
    </source>
</evidence>
<feature type="transmembrane region" description="Helical" evidence="2">
    <location>
        <begin position="168"/>
        <end position="189"/>
    </location>
</feature>
<feature type="compositionally biased region" description="Basic and acidic residues" evidence="1">
    <location>
        <begin position="1218"/>
        <end position="1236"/>
    </location>
</feature>
<feature type="region of interest" description="Disordered" evidence="1">
    <location>
        <begin position="1218"/>
        <end position="1241"/>
    </location>
</feature>
<dbReference type="InterPro" id="IPR008969">
    <property type="entry name" value="CarboxyPept-like_regulatory"/>
</dbReference>
<dbReference type="InterPro" id="IPR052173">
    <property type="entry name" value="Beta-lactam_resp_regulator"/>
</dbReference>
<keyword evidence="5" id="KW-1185">Reference proteome</keyword>
<dbReference type="CDD" id="cd07341">
    <property type="entry name" value="M56_BlaR1_MecR1_like"/>
    <property type="match status" value="1"/>
</dbReference>
<feature type="domain" description="Peptidase M56" evidence="3">
    <location>
        <begin position="160"/>
        <end position="356"/>
    </location>
</feature>
<dbReference type="RefSeq" id="WP_144991988.1">
    <property type="nucleotide sequence ID" value="NZ_CP036281.1"/>
</dbReference>
<evidence type="ECO:0000313" key="4">
    <source>
        <dbReference type="EMBL" id="QDU78330.1"/>
    </source>
</evidence>
<keyword evidence="2" id="KW-0812">Transmembrane</keyword>
<feature type="transmembrane region" description="Helical" evidence="2">
    <location>
        <begin position="20"/>
        <end position="41"/>
    </location>
</feature>
<feature type="transmembrane region" description="Helical" evidence="2">
    <location>
        <begin position="48"/>
        <end position="68"/>
    </location>
</feature>
<proteinExistence type="predicted"/>
<keyword evidence="2" id="KW-1133">Transmembrane helix</keyword>
<dbReference type="KEGG" id="plon:Pla110_00310"/>
<dbReference type="PANTHER" id="PTHR34978">
    <property type="entry name" value="POSSIBLE SENSOR-TRANSDUCER PROTEIN BLAR"/>
    <property type="match status" value="1"/>
</dbReference>
<reference evidence="4 5" key="1">
    <citation type="submission" date="2019-02" db="EMBL/GenBank/DDBJ databases">
        <title>Deep-cultivation of Planctomycetes and their phenomic and genomic characterization uncovers novel biology.</title>
        <authorList>
            <person name="Wiegand S."/>
            <person name="Jogler M."/>
            <person name="Boedeker C."/>
            <person name="Pinto D."/>
            <person name="Vollmers J."/>
            <person name="Rivas-Marin E."/>
            <person name="Kohn T."/>
            <person name="Peeters S.H."/>
            <person name="Heuer A."/>
            <person name="Rast P."/>
            <person name="Oberbeckmann S."/>
            <person name="Bunk B."/>
            <person name="Jeske O."/>
            <person name="Meyerdierks A."/>
            <person name="Storesund J.E."/>
            <person name="Kallscheuer N."/>
            <person name="Luecker S."/>
            <person name="Lage O.M."/>
            <person name="Pohl T."/>
            <person name="Merkel B.J."/>
            <person name="Hornburger P."/>
            <person name="Mueller R.-W."/>
            <person name="Bruemmer F."/>
            <person name="Labrenz M."/>
            <person name="Spormann A.M."/>
            <person name="Op den Camp H."/>
            <person name="Overmann J."/>
            <person name="Amann R."/>
            <person name="Jetten M.S.M."/>
            <person name="Mascher T."/>
            <person name="Medema M.H."/>
            <person name="Devos D.P."/>
            <person name="Kaster A.-K."/>
            <person name="Ovreas L."/>
            <person name="Rohde M."/>
            <person name="Galperin M.Y."/>
            <person name="Jogler C."/>
        </authorList>
    </citation>
    <scope>NUCLEOTIDE SEQUENCE [LARGE SCALE GENOMIC DNA]</scope>
    <source>
        <strain evidence="4 5">Pla110</strain>
    </source>
</reference>
<protein>
    <submittedName>
        <fullName evidence="4">Methicillin resistance mecR1 protein</fullName>
    </submittedName>
</protein>
<dbReference type="PANTHER" id="PTHR34978:SF3">
    <property type="entry name" value="SLR0241 PROTEIN"/>
    <property type="match status" value="1"/>
</dbReference>
<dbReference type="InterPro" id="IPR008756">
    <property type="entry name" value="Peptidase_M56"/>
</dbReference>
<dbReference type="OrthoDB" id="279966at2"/>
<dbReference type="EMBL" id="CP036281">
    <property type="protein sequence ID" value="QDU78330.1"/>
    <property type="molecule type" value="Genomic_DNA"/>
</dbReference>
<dbReference type="Proteomes" id="UP000317178">
    <property type="component" value="Chromosome"/>
</dbReference>
<sequence>MSLIDWYSQTVMLDSETEFWLVLLSKVTLLLAAAWLLRLLVSKANPRYAVFVWRSLAASLCLLLLWSFSFPSVKIPLPVLSSQEPEIIIEEIPPVVPMAEENITSITFDRAPVPFQKPFQEIEATEDRDLSTRIVNTIEPEENAEPPSFAPIVEPTIEDAASISIGSLLWSIWMMVTGLLILRLSLGLYRLRILVRASSVAPSEIRSEVDRLREKLGVRSPIDVRLSTEVSIPLLTGIVRSVVLLPADLNQPENASHLPAILAHELSHARSYDVLWSRLVHLIQILFWFHPLAWKIGDVHQHDCERVCDAVATDCINDVTAYSRTLATIALRATSRPLLGTVSMARTCEVRQRIAKLQQKVFAHSLPLLAVCAMSTVALVTAVLLTGGELTEAAMEVEEAPKVVENEEPKDTVSQIKVVDEQGEVVPEGVVSITGRAKSGKYVKEDHPIVNGVAQFDLGEELFNDFKIKVQSKGYQTLTMNRGDLAGRDAYQVESEYVLDLQPAITIGGQAVDEEGQPLSNVLIRCGVSLRYRGEEKRTYDNPEGWVLTNEKGHWEAHDLPPDLKGLRLGVGHFTHEYLPAAEDQYRIYTVPEEKYDLFRQQKFELTMTEAIPLTGVVKSTEGEPIEGVLVDISGRTGNWERILAKGQKFKTNEKGEFSLPNPTRGSQYMSFEHPNWQPRQIHLNIPRREPLEVQLKSGRQVEFQIVNPEGEPLEGVNFFVGGQTYKTNAEGKWIWTNAPAGILQPQISLDGYLSPNYRPGWDTSGEPIVIMLERSIPVHMNVLDAESGTPIEKFELFLGMHIKANSPGSWEWHPHYLFLKNKDREPLLSGEFFSEIRSRISLYQYRVDAEGYLPTLSEIVDPEEMIGREINWTLKLEKNKSLIRQVFTPTGTPAANADIIIRFLGSDDLNGVIRVSQSEMPDLEVKSSQDELHLKADAEGKVTIPETDEPYFCLVRHDTGYLPVYIDVDLIHQRELNLRPWKPIKGKVLLSGKPAEDLYVRTTKTLDRSAEEGRFMGGASGSQVRFLHELSTDEEGAFSVPKMPEGKTLFKISSGLPAEGDINGVERKKTPPTWSLNVVYDPDDPRHNPFVLGDDEVDIRGQALLPPGMNLSVTNSYVRINRIRNDDEPEYLFYHNAKALLDSKGTFQLRNLSPGTYVGSLKIVREEDVQEGVTRRSSHYAKFNITPDMFTGHGPGNPIDLGEIELTENNKQAIKETSETIETETKPVVEDEKSNPQKSKSKNVVEYRVQDELGIPIEGVSFRYGPLIAGKTNEKGVMQVERSKGLRYEVEKKGYHSVHLRKQHELNDSPVAVMLLRARAVVGNVYDAETEKPIEKFRLARGVQTVDNENTKWDWNYRQHFSTSDDPPGFFSDKLTDVHSPVQYLIEADGYLPQRSAILEHDKLETLPHHLEFKLRPKRDLVWKIYTPDGEPADGAEFTLKNNLDRRHEFVFIENGKPIEDESSHPTLSVVADAQGKFEVPESPGRFLCVITHETGFLQLTDIEFYEQQELRLKPWRNINGKVLVEGKPVSGVKISTNYTYSRRSGLMILGGDIPNVLYRQFTETDENGDYELPAGPYYRCRLEVEKVSESSSEENSTQRGIFLQRVVPEWSAYYEIESKDRETVIFNIGDDEVDLVGKVSFPENMHVDLDHSIVSLTREKSEMSFHPYFRGSFQARLAADGSFRCHNLTPGEYIGAVFVGDINEKEFSSPLPILSIRVKKTLTGKFTITPDMFNGHGPDKPIDLGEIELTPVK</sequence>
<name>A0A518CGI2_9PLAN</name>
<evidence type="ECO:0000259" key="3">
    <source>
        <dbReference type="Pfam" id="PF05569"/>
    </source>
</evidence>